<organism evidence="3 4">
    <name type="scientific">Listeria kieliensis</name>
    <dbReference type="NCBI Taxonomy" id="1621700"/>
    <lineage>
        <taxon>Bacteria</taxon>
        <taxon>Bacillati</taxon>
        <taxon>Bacillota</taxon>
        <taxon>Bacilli</taxon>
        <taxon>Bacillales</taxon>
        <taxon>Listeriaceae</taxon>
        <taxon>Listeria</taxon>
    </lineage>
</organism>
<feature type="transmembrane region" description="Helical" evidence="2">
    <location>
        <begin position="36"/>
        <end position="54"/>
    </location>
</feature>
<evidence type="ECO:0000256" key="2">
    <source>
        <dbReference type="SAM" id="Phobius"/>
    </source>
</evidence>
<dbReference type="InterPro" id="IPR007060">
    <property type="entry name" value="FtsL/DivIC"/>
</dbReference>
<accession>A0A3D8TTG0</accession>
<keyword evidence="2" id="KW-0812">Transmembrane</keyword>
<evidence type="ECO:0000313" key="4">
    <source>
        <dbReference type="Proteomes" id="UP000257055"/>
    </source>
</evidence>
<sequence length="128" mass="14932">MNEKKTVTRMQNRYIKDKETLNKARNRRRVALARRLAVLLAAIAVVFSALFVLYTKQTMLLQDKKAEKVKVEKKLADAKLEEKQLKGEISKLHDDDYIAKLARSEYYLSKEGEIIFNTPTEKKKEKSE</sequence>
<dbReference type="InterPro" id="IPR039076">
    <property type="entry name" value="DivIC"/>
</dbReference>
<dbReference type="PANTHER" id="PTHR40027">
    <property type="entry name" value="CELL DIVISION PROTEIN DIVIC"/>
    <property type="match status" value="1"/>
</dbReference>
<dbReference type="RefSeq" id="WP_115753358.1">
    <property type="nucleotide sequence ID" value="NZ_LARY01000002.1"/>
</dbReference>
<dbReference type="PANTHER" id="PTHR40027:SF1">
    <property type="entry name" value="CELL DIVISION PROTEIN DIVIC"/>
    <property type="match status" value="1"/>
</dbReference>
<keyword evidence="1" id="KW-0175">Coiled coil</keyword>
<keyword evidence="2" id="KW-1133">Transmembrane helix</keyword>
<evidence type="ECO:0000313" key="3">
    <source>
        <dbReference type="EMBL" id="RDX01106.1"/>
    </source>
</evidence>
<keyword evidence="3" id="KW-0131">Cell cycle</keyword>
<gene>
    <name evidence="3" type="ORF">UR08_09155</name>
</gene>
<proteinExistence type="predicted"/>
<dbReference type="AlphaFoldDB" id="A0A3D8TTG0"/>
<comment type="caution">
    <text evidence="3">The sequence shown here is derived from an EMBL/GenBank/DDBJ whole genome shotgun (WGS) entry which is preliminary data.</text>
</comment>
<keyword evidence="2" id="KW-0472">Membrane</keyword>
<feature type="coiled-coil region" evidence="1">
    <location>
        <begin position="61"/>
        <end position="95"/>
    </location>
</feature>
<name>A0A3D8TTG0_9LIST</name>
<keyword evidence="4" id="KW-1185">Reference proteome</keyword>
<dbReference type="EMBL" id="LARY01000002">
    <property type="protein sequence ID" value="RDX01106.1"/>
    <property type="molecule type" value="Genomic_DNA"/>
</dbReference>
<dbReference type="GO" id="GO:0051301">
    <property type="term" value="P:cell division"/>
    <property type="evidence" value="ECO:0007669"/>
    <property type="project" value="UniProtKB-KW"/>
</dbReference>
<protein>
    <submittedName>
        <fullName evidence="3">Cell division protein DIVIC</fullName>
    </submittedName>
</protein>
<dbReference type="Proteomes" id="UP000257055">
    <property type="component" value="Unassembled WGS sequence"/>
</dbReference>
<reference evidence="4" key="1">
    <citation type="submission" date="2015-04" db="EMBL/GenBank/DDBJ databases">
        <authorList>
            <person name="Schardt J."/>
            <person name="Mueller-Herbst S."/>
            <person name="Scherer S."/>
            <person name="Huptas C."/>
        </authorList>
    </citation>
    <scope>NUCLEOTIDE SEQUENCE [LARGE SCALE GENOMIC DNA]</scope>
    <source>
        <strain evidence="4">Kiel-L1</strain>
    </source>
</reference>
<evidence type="ECO:0000256" key="1">
    <source>
        <dbReference type="SAM" id="Coils"/>
    </source>
</evidence>
<dbReference type="Pfam" id="PF04977">
    <property type="entry name" value="DivIC"/>
    <property type="match status" value="1"/>
</dbReference>
<keyword evidence="3" id="KW-0132">Cell division</keyword>